<sequence length="117" mass="12237">KILSDGNRVDLIRARISPDPVTPGQNVTFEVSGILSDDITDSGMILIQFSYEDGSLIGHGNGFPAPQTKAGSIFNTNPTFEAPANLPSKYAIIVFVVGNSSDPSNKVIGCVATVVGD</sequence>
<gene>
    <name evidence="1" type="ORF">DERYTH_LOCUS21999</name>
</gene>
<protein>
    <submittedName>
        <fullName evidence="1">31_t:CDS:1</fullName>
    </submittedName>
</protein>
<dbReference type="Proteomes" id="UP000789405">
    <property type="component" value="Unassembled WGS sequence"/>
</dbReference>
<feature type="non-terminal residue" evidence="1">
    <location>
        <position position="117"/>
    </location>
</feature>
<name>A0A9N9JRR6_9GLOM</name>
<dbReference type="AlphaFoldDB" id="A0A9N9JRR6"/>
<dbReference type="OrthoDB" id="2449139at2759"/>
<accession>A0A9N9JRR6</accession>
<evidence type="ECO:0000313" key="2">
    <source>
        <dbReference type="Proteomes" id="UP000789405"/>
    </source>
</evidence>
<reference evidence="1" key="1">
    <citation type="submission" date="2021-06" db="EMBL/GenBank/DDBJ databases">
        <authorList>
            <person name="Kallberg Y."/>
            <person name="Tangrot J."/>
            <person name="Rosling A."/>
        </authorList>
    </citation>
    <scope>NUCLEOTIDE SEQUENCE</scope>
    <source>
        <strain evidence="1">MA453B</strain>
    </source>
</reference>
<feature type="non-terminal residue" evidence="1">
    <location>
        <position position="1"/>
    </location>
</feature>
<keyword evidence="2" id="KW-1185">Reference proteome</keyword>
<evidence type="ECO:0000313" key="1">
    <source>
        <dbReference type="EMBL" id="CAG8794091.1"/>
    </source>
</evidence>
<proteinExistence type="predicted"/>
<dbReference type="EMBL" id="CAJVPY010029362">
    <property type="protein sequence ID" value="CAG8794091.1"/>
    <property type="molecule type" value="Genomic_DNA"/>
</dbReference>
<organism evidence="1 2">
    <name type="scientific">Dentiscutata erythropus</name>
    <dbReference type="NCBI Taxonomy" id="1348616"/>
    <lineage>
        <taxon>Eukaryota</taxon>
        <taxon>Fungi</taxon>
        <taxon>Fungi incertae sedis</taxon>
        <taxon>Mucoromycota</taxon>
        <taxon>Glomeromycotina</taxon>
        <taxon>Glomeromycetes</taxon>
        <taxon>Diversisporales</taxon>
        <taxon>Gigasporaceae</taxon>
        <taxon>Dentiscutata</taxon>
    </lineage>
</organism>
<comment type="caution">
    <text evidence="1">The sequence shown here is derived from an EMBL/GenBank/DDBJ whole genome shotgun (WGS) entry which is preliminary data.</text>
</comment>